<protein>
    <submittedName>
        <fullName evidence="1">Uncharacterized protein</fullName>
    </submittedName>
</protein>
<comment type="caution">
    <text evidence="1">The sequence shown here is derived from an EMBL/GenBank/DDBJ whole genome shotgun (WGS) entry which is preliminary data.</text>
</comment>
<proteinExistence type="predicted"/>
<evidence type="ECO:0000313" key="1">
    <source>
        <dbReference type="EMBL" id="KAI9396026.1"/>
    </source>
</evidence>
<accession>A0ACC0T3B4</accession>
<keyword evidence="2" id="KW-1185">Reference proteome</keyword>
<dbReference type="EMBL" id="CM009293">
    <property type="protein sequence ID" value="KAI9396026.1"/>
    <property type="molecule type" value="Genomic_DNA"/>
</dbReference>
<name>A0ACC0T3B4_POPTR</name>
<gene>
    <name evidence="1" type="ORF">POPTR_004G065300v4</name>
</gene>
<evidence type="ECO:0000313" key="2">
    <source>
        <dbReference type="Proteomes" id="UP000006729"/>
    </source>
</evidence>
<dbReference type="Proteomes" id="UP000006729">
    <property type="component" value="Chromosome 4"/>
</dbReference>
<reference evidence="1 2" key="1">
    <citation type="journal article" date="2006" name="Science">
        <title>The genome of black cottonwood, Populus trichocarpa (Torr. &amp; Gray).</title>
        <authorList>
            <person name="Tuskan G.A."/>
            <person name="Difazio S."/>
            <person name="Jansson S."/>
            <person name="Bohlmann J."/>
            <person name="Grigoriev I."/>
            <person name="Hellsten U."/>
            <person name="Putnam N."/>
            <person name="Ralph S."/>
            <person name="Rombauts S."/>
            <person name="Salamov A."/>
            <person name="Schein J."/>
            <person name="Sterck L."/>
            <person name="Aerts A."/>
            <person name="Bhalerao R.R."/>
            <person name="Bhalerao R.P."/>
            <person name="Blaudez D."/>
            <person name="Boerjan W."/>
            <person name="Brun A."/>
            <person name="Brunner A."/>
            <person name="Busov V."/>
            <person name="Campbell M."/>
            <person name="Carlson J."/>
            <person name="Chalot M."/>
            <person name="Chapman J."/>
            <person name="Chen G.L."/>
            <person name="Cooper D."/>
            <person name="Coutinho P.M."/>
            <person name="Couturier J."/>
            <person name="Covert S."/>
            <person name="Cronk Q."/>
            <person name="Cunningham R."/>
            <person name="Davis J."/>
            <person name="Degroeve S."/>
            <person name="Dejardin A."/>
            <person name="Depamphilis C."/>
            <person name="Detter J."/>
            <person name="Dirks B."/>
            <person name="Dubchak I."/>
            <person name="Duplessis S."/>
            <person name="Ehlting J."/>
            <person name="Ellis B."/>
            <person name="Gendler K."/>
            <person name="Goodstein D."/>
            <person name="Gribskov M."/>
            <person name="Grimwood J."/>
            <person name="Groover A."/>
            <person name="Gunter L."/>
            <person name="Hamberger B."/>
            <person name="Heinze B."/>
            <person name="Helariutta Y."/>
            <person name="Henrissat B."/>
            <person name="Holligan D."/>
            <person name="Holt R."/>
            <person name="Huang W."/>
            <person name="Islam-Faridi N."/>
            <person name="Jones S."/>
            <person name="Jones-Rhoades M."/>
            <person name="Jorgensen R."/>
            <person name="Joshi C."/>
            <person name="Kangasjarvi J."/>
            <person name="Karlsson J."/>
            <person name="Kelleher C."/>
            <person name="Kirkpatrick R."/>
            <person name="Kirst M."/>
            <person name="Kohler A."/>
            <person name="Kalluri U."/>
            <person name="Larimer F."/>
            <person name="Leebens-Mack J."/>
            <person name="Leple J.C."/>
            <person name="Locascio P."/>
            <person name="Lou Y."/>
            <person name="Lucas S."/>
            <person name="Martin F."/>
            <person name="Montanini B."/>
            <person name="Napoli C."/>
            <person name="Nelson D.R."/>
            <person name="Nelson C."/>
            <person name="Nieminen K."/>
            <person name="Nilsson O."/>
            <person name="Pereda V."/>
            <person name="Peter G."/>
            <person name="Philippe R."/>
            <person name="Pilate G."/>
            <person name="Poliakov A."/>
            <person name="Razumovskaya J."/>
            <person name="Richardson P."/>
            <person name="Rinaldi C."/>
            <person name="Ritland K."/>
            <person name="Rouze P."/>
            <person name="Ryaboy D."/>
            <person name="Schmutz J."/>
            <person name="Schrader J."/>
            <person name="Segerman B."/>
            <person name="Shin H."/>
            <person name="Siddiqui A."/>
            <person name="Sterky F."/>
            <person name="Terry A."/>
            <person name="Tsai C.J."/>
            <person name="Uberbacher E."/>
            <person name="Unneberg P."/>
            <person name="Vahala J."/>
            <person name="Wall K."/>
            <person name="Wessler S."/>
            <person name="Yang G."/>
            <person name="Yin T."/>
            <person name="Douglas C."/>
            <person name="Marra M."/>
            <person name="Sandberg G."/>
            <person name="Van de Peer Y."/>
            <person name="Rokhsar D."/>
        </authorList>
    </citation>
    <scope>NUCLEOTIDE SEQUENCE [LARGE SCALE GENOMIC DNA]</scope>
    <source>
        <strain evidence="2">cv. Nisqually</strain>
    </source>
</reference>
<organism evidence="1 2">
    <name type="scientific">Populus trichocarpa</name>
    <name type="common">Western balsam poplar</name>
    <name type="synonym">Populus balsamifera subsp. trichocarpa</name>
    <dbReference type="NCBI Taxonomy" id="3694"/>
    <lineage>
        <taxon>Eukaryota</taxon>
        <taxon>Viridiplantae</taxon>
        <taxon>Streptophyta</taxon>
        <taxon>Embryophyta</taxon>
        <taxon>Tracheophyta</taxon>
        <taxon>Spermatophyta</taxon>
        <taxon>Magnoliopsida</taxon>
        <taxon>eudicotyledons</taxon>
        <taxon>Gunneridae</taxon>
        <taxon>Pentapetalae</taxon>
        <taxon>rosids</taxon>
        <taxon>fabids</taxon>
        <taxon>Malpighiales</taxon>
        <taxon>Salicaceae</taxon>
        <taxon>Saliceae</taxon>
        <taxon>Populus</taxon>
    </lineage>
</organism>
<sequence>MEKPPPNLVLGSIKAFKSRDYPQKAKVVSFFAFVLSIFLFNSTKFRFFISNTLILIIALDYGSFSSSSKGINKHGVYEEYVIMRRRRSVPSFPSCYREIIKTGRLDEEEVKKDSREKRRNVHQGKLPIVHESDEHENAPAVNPQVKKLETSALKLGEAYRRKKKVVVEKTLQRSKSESFKRVMFDESKNIIRRIETEEYEPPDSIEEKDGYANMSNEEINTRAEEFIQRFNKQIRLQGEVYSKK</sequence>